<dbReference type="Proteomes" id="UP001497457">
    <property type="component" value="Chromosome 8b"/>
</dbReference>
<dbReference type="InterPro" id="IPR001810">
    <property type="entry name" value="F-box_dom"/>
</dbReference>
<evidence type="ECO:0000256" key="1">
    <source>
        <dbReference type="SAM" id="MobiDB-lite"/>
    </source>
</evidence>
<dbReference type="Pfam" id="PF08387">
    <property type="entry name" value="FBD"/>
    <property type="match status" value="1"/>
</dbReference>
<protein>
    <recommendedName>
        <fullName evidence="6">F-box domain-containing protein</fullName>
    </recommendedName>
</protein>
<dbReference type="SMART" id="SM00256">
    <property type="entry name" value="FBOX"/>
    <property type="match status" value="1"/>
</dbReference>
<name>A0ABC9G9Z0_9POAL</name>
<organism evidence="4 5">
    <name type="scientific">Urochloa decumbens</name>
    <dbReference type="NCBI Taxonomy" id="240449"/>
    <lineage>
        <taxon>Eukaryota</taxon>
        <taxon>Viridiplantae</taxon>
        <taxon>Streptophyta</taxon>
        <taxon>Embryophyta</taxon>
        <taxon>Tracheophyta</taxon>
        <taxon>Spermatophyta</taxon>
        <taxon>Magnoliopsida</taxon>
        <taxon>Liliopsida</taxon>
        <taxon>Poales</taxon>
        <taxon>Poaceae</taxon>
        <taxon>PACMAD clade</taxon>
        <taxon>Panicoideae</taxon>
        <taxon>Panicodae</taxon>
        <taxon>Paniceae</taxon>
        <taxon>Melinidinae</taxon>
        <taxon>Urochloa</taxon>
    </lineage>
</organism>
<dbReference type="AlphaFoldDB" id="A0ABC9G9Z0"/>
<evidence type="ECO:0000313" key="4">
    <source>
        <dbReference type="EMBL" id="CAL5089851.1"/>
    </source>
</evidence>
<dbReference type="EMBL" id="OZ075118">
    <property type="protein sequence ID" value="CAL5089851.1"/>
    <property type="molecule type" value="Genomic_DNA"/>
</dbReference>
<feature type="domain" description="F-box" evidence="2">
    <location>
        <begin position="45"/>
        <end position="85"/>
    </location>
</feature>
<gene>
    <name evidence="4" type="ORF">URODEC1_LOCUS113565</name>
</gene>
<evidence type="ECO:0000259" key="3">
    <source>
        <dbReference type="SMART" id="SM00579"/>
    </source>
</evidence>
<dbReference type="Pfam" id="PF24758">
    <property type="entry name" value="LRR_At5g56370"/>
    <property type="match status" value="1"/>
</dbReference>
<dbReference type="SUPFAM" id="SSF81383">
    <property type="entry name" value="F-box domain"/>
    <property type="match status" value="1"/>
</dbReference>
<feature type="region of interest" description="Disordered" evidence="1">
    <location>
        <begin position="1"/>
        <end position="38"/>
    </location>
</feature>
<dbReference type="InterPro" id="IPR036047">
    <property type="entry name" value="F-box-like_dom_sf"/>
</dbReference>
<dbReference type="InterPro" id="IPR055411">
    <property type="entry name" value="LRR_FXL15/At3g58940/PEG3-like"/>
</dbReference>
<evidence type="ECO:0000313" key="5">
    <source>
        <dbReference type="Proteomes" id="UP001497457"/>
    </source>
</evidence>
<dbReference type="InterPro" id="IPR006566">
    <property type="entry name" value="FBD"/>
</dbReference>
<dbReference type="InterPro" id="IPR053781">
    <property type="entry name" value="F-box_AtFBL13-like"/>
</dbReference>
<dbReference type="CDD" id="cd22160">
    <property type="entry name" value="F-box_AtFBL13-like"/>
    <property type="match status" value="1"/>
</dbReference>
<proteinExistence type="predicted"/>
<feature type="compositionally biased region" description="Low complexity" evidence="1">
    <location>
        <begin position="20"/>
        <end position="29"/>
    </location>
</feature>
<evidence type="ECO:0008006" key="6">
    <source>
        <dbReference type="Google" id="ProtNLM"/>
    </source>
</evidence>
<reference evidence="4 5" key="2">
    <citation type="submission" date="2024-10" db="EMBL/GenBank/DDBJ databases">
        <authorList>
            <person name="Ryan C."/>
        </authorList>
    </citation>
    <scope>NUCLEOTIDE SEQUENCE [LARGE SCALE GENOMIC DNA]</scope>
</reference>
<keyword evidence="5" id="KW-1185">Reference proteome</keyword>
<dbReference type="PANTHER" id="PTHR32141">
    <property type="match status" value="1"/>
</dbReference>
<evidence type="ECO:0000259" key="2">
    <source>
        <dbReference type="SMART" id="SM00256"/>
    </source>
</evidence>
<dbReference type="SMART" id="SM00579">
    <property type="entry name" value="FBD"/>
    <property type="match status" value="1"/>
</dbReference>
<dbReference type="Pfam" id="PF00646">
    <property type="entry name" value="F-box"/>
    <property type="match status" value="1"/>
</dbReference>
<dbReference type="InterPro" id="IPR055302">
    <property type="entry name" value="F-box_dom-containing"/>
</dbReference>
<dbReference type="InterPro" id="IPR032675">
    <property type="entry name" value="LRR_dom_sf"/>
</dbReference>
<dbReference type="SUPFAM" id="SSF52047">
    <property type="entry name" value="RNI-like"/>
    <property type="match status" value="1"/>
</dbReference>
<accession>A0ABC9G9Z0</accession>
<feature type="compositionally biased region" description="Basic and acidic residues" evidence="1">
    <location>
        <begin position="1"/>
        <end position="18"/>
    </location>
</feature>
<sequence>MDEEATRSRSRREGDDGGHSPPEAEASPESGGGSSEDDLDLISRLPDCILGEIVTRLPTADAVRIQLLSTRWRHAWSSSPLNLDIGDDKLRRFHSYRSHRRLVSALLAVHPGPTRRLKLAHSDDRVYNRWLWDPAFNGLRELEIDADRSWWYTSSSTKPLPDRALRFAPTLRVLKIGRVAFPSAFSSAAASALRFPRLELLSFLRIDVSEGTLHGVLAGCPVLKTLVLNHCTGFAKVHITSPTITSFAISASQSHDYTAYPDEVVPVRLRQVVVEDAPLLEKLVPFREELNGRSFELRVVNAPRLRVLGSLSMMISKLELGAATVFNVTSRRVNHVTRESAVQEKRSLMHAVMLATTLPTVKVLAVEDVDCVHDVANFLRCFPRLEKIYVSVSNGFRSVGSYEKLNPIQCLEHHLKMVAISGYEGKRSHVKLAKFFLRSARVLQLMKFRSCSIFVTKGWIVDQQRQLQVRNMACHNVKFHFVPDSSYQDVYCGNYIEDMSLAIHDSSGDDPYHQWFES</sequence>
<dbReference type="PANTHER" id="PTHR32141:SF158">
    <property type="entry name" value="EXPRESSED PROTEIN"/>
    <property type="match status" value="1"/>
</dbReference>
<feature type="domain" description="FBD" evidence="3">
    <location>
        <begin position="409"/>
        <end position="482"/>
    </location>
</feature>
<dbReference type="Gene3D" id="3.80.10.10">
    <property type="entry name" value="Ribonuclease Inhibitor"/>
    <property type="match status" value="1"/>
</dbReference>
<reference evidence="5" key="1">
    <citation type="submission" date="2024-06" db="EMBL/GenBank/DDBJ databases">
        <authorList>
            <person name="Ryan C."/>
        </authorList>
    </citation>
    <scope>NUCLEOTIDE SEQUENCE [LARGE SCALE GENOMIC DNA]</scope>
</reference>